<dbReference type="SUPFAM" id="SSF46785">
    <property type="entry name" value="Winged helix' DNA-binding domain"/>
    <property type="match status" value="1"/>
</dbReference>
<reference evidence="7" key="1">
    <citation type="submission" date="2022-01" db="EMBL/GenBank/DDBJ databases">
        <authorList>
            <person name="Li W."/>
            <person name="Zhao G."/>
            <person name="Ling L."/>
            <person name="Huang B."/>
            <person name="Huang W."/>
        </authorList>
    </citation>
    <scope>NUCLEOTIDE SEQUENCE</scope>
</reference>
<keyword evidence="3" id="KW-0238">DNA-binding</keyword>
<dbReference type="PANTHER" id="PTHR11949">
    <property type="entry name" value="INTERFERON REGULATORY FACTOR"/>
    <property type="match status" value="1"/>
</dbReference>
<dbReference type="SMART" id="SM01243">
    <property type="entry name" value="IRF-3"/>
    <property type="match status" value="1"/>
</dbReference>
<dbReference type="InterPro" id="IPR008984">
    <property type="entry name" value="SMAD_FHA_dom_sf"/>
</dbReference>
<dbReference type="GO" id="GO:0045893">
    <property type="term" value="P:positive regulation of DNA-templated transcription"/>
    <property type="evidence" value="ECO:0007669"/>
    <property type="project" value="UniProtKB-ARBA"/>
</dbReference>
<keyword evidence="2" id="KW-0805">Transcription regulation</keyword>
<dbReference type="Gene3D" id="1.10.10.10">
    <property type="entry name" value="Winged helix-like DNA-binding domain superfamily/Winged helix DNA-binding domain"/>
    <property type="match status" value="1"/>
</dbReference>
<protein>
    <submittedName>
        <fullName evidence="7">IRF3</fullName>
    </submittedName>
</protein>
<dbReference type="EMBL" id="OM212050">
    <property type="protein sequence ID" value="UZT48507.1"/>
    <property type="molecule type" value="mRNA"/>
</dbReference>
<dbReference type="GO" id="GO:0000981">
    <property type="term" value="F:DNA-binding transcription factor activity, RNA polymerase II-specific"/>
    <property type="evidence" value="ECO:0007669"/>
    <property type="project" value="TreeGrafter"/>
</dbReference>
<dbReference type="GO" id="GO:0000978">
    <property type="term" value="F:RNA polymerase II cis-regulatory region sequence-specific DNA binding"/>
    <property type="evidence" value="ECO:0007669"/>
    <property type="project" value="TreeGrafter"/>
</dbReference>
<evidence type="ECO:0000256" key="3">
    <source>
        <dbReference type="ARBA" id="ARBA00023125"/>
    </source>
</evidence>
<dbReference type="InterPro" id="IPR036390">
    <property type="entry name" value="WH_DNA-bd_sf"/>
</dbReference>
<dbReference type="SMART" id="SM00348">
    <property type="entry name" value="IRF"/>
    <property type="match status" value="1"/>
</dbReference>
<dbReference type="GO" id="GO:0002376">
    <property type="term" value="P:immune system process"/>
    <property type="evidence" value="ECO:0007669"/>
    <property type="project" value="TreeGrafter"/>
</dbReference>
<dbReference type="Gene3D" id="2.60.200.10">
    <property type="match status" value="1"/>
</dbReference>
<evidence type="ECO:0000256" key="4">
    <source>
        <dbReference type="ARBA" id="ARBA00023163"/>
    </source>
</evidence>
<keyword evidence="4" id="KW-0804">Transcription</keyword>
<proteinExistence type="evidence at transcript level"/>
<dbReference type="PROSITE" id="PS00601">
    <property type="entry name" value="IRF_1"/>
    <property type="match status" value="1"/>
</dbReference>
<dbReference type="GO" id="GO:0005634">
    <property type="term" value="C:nucleus"/>
    <property type="evidence" value="ECO:0007669"/>
    <property type="project" value="UniProtKB-SubCell"/>
</dbReference>
<evidence type="ECO:0000256" key="5">
    <source>
        <dbReference type="ARBA" id="ARBA00023242"/>
    </source>
</evidence>
<sequence length="451" mass="50757">MAASKPLIIPWLIEQIDSGRYPEVNWANQERTEFCIPWKHGLRQDSSDDDVRIFKAWAEISGATHTDASVWKRNFRSGLRAKGCERITDKSNDTAYPHKVFRLPQGEQRRRYQEPVVNPTPGPPLASPMPTVENLAEDTPIQGIVYAVPEYFYSPDGLSPAVDKDVLEQSLMGLNIYEPQQVIMQPTEVVSAVVIPEQEHSSTEAMATDHGMQRLEQLTYTMSTTMVNDTLSTQFKVSAYYRGVKVLEQLVENNAGFKVLFRPENTESSNAFARSDPGLTPIYLPGTDQVTIYDRTQARLTQQILDKLGDGLEVLVGGSSVYGLRRGGSKIYWSLCKFPNSNIPQEVSKQERQILYSMKDFIQGQMNFISSGGESPSFSLFFCIGEKWPDPEHKPWEKKLIMLEVILTSLELLKLIAVDGGASSLQSVQLQISDKPSLMDALEQWMDTFES</sequence>
<evidence type="ECO:0000256" key="2">
    <source>
        <dbReference type="ARBA" id="ARBA00023015"/>
    </source>
</evidence>
<dbReference type="InterPro" id="IPR019471">
    <property type="entry name" value="Interferon_reg_factor-3"/>
</dbReference>
<dbReference type="FunFam" id="2.60.200.10:FF:000014">
    <property type="entry name" value="Interferon regulatory factor 3"/>
    <property type="match status" value="1"/>
</dbReference>
<dbReference type="InterPro" id="IPR036388">
    <property type="entry name" value="WH-like_DNA-bd_sf"/>
</dbReference>
<feature type="domain" description="IRF tryptophan pentad repeat" evidence="6">
    <location>
        <begin position="5"/>
        <end position="105"/>
    </location>
</feature>
<dbReference type="PRINTS" id="PR00267">
    <property type="entry name" value="INTFRNREGFCT"/>
</dbReference>
<evidence type="ECO:0000256" key="1">
    <source>
        <dbReference type="ARBA" id="ARBA00004123"/>
    </source>
</evidence>
<dbReference type="InterPro" id="IPR017855">
    <property type="entry name" value="SMAD-like_dom_sf"/>
</dbReference>
<dbReference type="PANTHER" id="PTHR11949:SF1">
    <property type="entry name" value="INTERFERON REGULATORY FACTOR 3"/>
    <property type="match status" value="1"/>
</dbReference>
<dbReference type="InterPro" id="IPR019817">
    <property type="entry name" value="Interferon_reg_fac_CS"/>
</dbReference>
<dbReference type="CDD" id="cd00103">
    <property type="entry name" value="IRF"/>
    <property type="match status" value="1"/>
</dbReference>
<comment type="subcellular location">
    <subcellularLocation>
        <location evidence="1">Nucleus</location>
    </subcellularLocation>
</comment>
<name>A0A9E8G5S5_ANGJA</name>
<evidence type="ECO:0000313" key="7">
    <source>
        <dbReference type="EMBL" id="UZT48507.1"/>
    </source>
</evidence>
<dbReference type="InterPro" id="IPR001346">
    <property type="entry name" value="Interferon_reg_fact_DNA-bd_dom"/>
</dbReference>
<dbReference type="AlphaFoldDB" id="A0A9E8G5S5"/>
<dbReference type="PROSITE" id="PS51507">
    <property type="entry name" value="IRF_2"/>
    <property type="match status" value="1"/>
</dbReference>
<keyword evidence="5" id="KW-0539">Nucleus</keyword>
<evidence type="ECO:0000259" key="6">
    <source>
        <dbReference type="PROSITE" id="PS51507"/>
    </source>
</evidence>
<organism evidence="7">
    <name type="scientific">Anguilla japonica</name>
    <name type="common">Japanese eel</name>
    <dbReference type="NCBI Taxonomy" id="7937"/>
    <lineage>
        <taxon>Eukaryota</taxon>
        <taxon>Metazoa</taxon>
        <taxon>Chordata</taxon>
        <taxon>Craniata</taxon>
        <taxon>Vertebrata</taxon>
        <taxon>Euteleostomi</taxon>
        <taxon>Actinopterygii</taxon>
        <taxon>Neopterygii</taxon>
        <taxon>Teleostei</taxon>
        <taxon>Anguilliformes</taxon>
        <taxon>Anguillidae</taxon>
        <taxon>Anguilla</taxon>
    </lineage>
</organism>
<accession>A0A9E8G5S5</accession>
<dbReference type="SUPFAM" id="SSF49879">
    <property type="entry name" value="SMAD/FHA domain"/>
    <property type="match status" value="1"/>
</dbReference>
<dbReference type="Pfam" id="PF10401">
    <property type="entry name" value="IRF-3"/>
    <property type="match status" value="1"/>
</dbReference>
<dbReference type="Pfam" id="PF00605">
    <property type="entry name" value="IRF"/>
    <property type="match status" value="1"/>
</dbReference>